<keyword evidence="3" id="KW-1185">Reference proteome</keyword>
<evidence type="ECO:0000313" key="3">
    <source>
        <dbReference type="Proteomes" id="UP001165082"/>
    </source>
</evidence>
<organism evidence="2 3">
    <name type="scientific">Triparma retinervis</name>
    <dbReference type="NCBI Taxonomy" id="2557542"/>
    <lineage>
        <taxon>Eukaryota</taxon>
        <taxon>Sar</taxon>
        <taxon>Stramenopiles</taxon>
        <taxon>Ochrophyta</taxon>
        <taxon>Bolidophyceae</taxon>
        <taxon>Parmales</taxon>
        <taxon>Triparmaceae</taxon>
        <taxon>Triparma</taxon>
    </lineage>
</organism>
<feature type="transmembrane region" description="Helical" evidence="1">
    <location>
        <begin position="12"/>
        <end position="32"/>
    </location>
</feature>
<feature type="transmembrane region" description="Helical" evidence="1">
    <location>
        <begin position="103"/>
        <end position="123"/>
    </location>
</feature>
<comment type="caution">
    <text evidence="2">The sequence shown here is derived from an EMBL/GenBank/DDBJ whole genome shotgun (WGS) entry which is preliminary data.</text>
</comment>
<name>A0A9W6Z6G0_9STRA</name>
<reference evidence="2" key="1">
    <citation type="submission" date="2022-07" db="EMBL/GenBank/DDBJ databases">
        <title>Genome analysis of Parmales, a sister group of diatoms, reveals the evolutionary specialization of diatoms from phago-mixotrophs to photoautotrophs.</title>
        <authorList>
            <person name="Ban H."/>
            <person name="Sato S."/>
            <person name="Yoshikawa S."/>
            <person name="Kazumasa Y."/>
            <person name="Nakamura Y."/>
            <person name="Ichinomiya M."/>
            <person name="Saitoh K."/>
            <person name="Sato N."/>
            <person name="Blanc-Mathieu R."/>
            <person name="Endo H."/>
            <person name="Kuwata A."/>
            <person name="Ogata H."/>
        </authorList>
    </citation>
    <scope>NUCLEOTIDE SEQUENCE</scope>
</reference>
<keyword evidence="1" id="KW-0812">Transmembrane</keyword>
<keyword evidence="1" id="KW-1133">Transmembrane helix</keyword>
<dbReference type="OrthoDB" id="189797at2759"/>
<proteinExistence type="predicted"/>
<evidence type="ECO:0000256" key="1">
    <source>
        <dbReference type="SAM" id="Phobius"/>
    </source>
</evidence>
<evidence type="ECO:0000313" key="2">
    <source>
        <dbReference type="EMBL" id="GMH46526.1"/>
    </source>
</evidence>
<accession>A0A9W6Z6G0</accession>
<dbReference type="EMBL" id="BRXZ01000520">
    <property type="protein sequence ID" value="GMH46526.1"/>
    <property type="molecule type" value="Genomic_DNA"/>
</dbReference>
<feature type="transmembrane region" description="Helical" evidence="1">
    <location>
        <begin position="135"/>
        <end position="157"/>
    </location>
</feature>
<gene>
    <name evidence="2" type="ORF">TrRE_jg8401</name>
</gene>
<sequence length="190" mass="20345">MVGALPPRKVANFLFNNVLVIGVSSLLPMLYLSSQSIACIPTVQVDEGETYYSECSGVSYPVFSINISLLSVLLMKVVIAPLSNATITVENILTLDVPNLLKFELLFAGISFCCNLILFGRIKEVGKVDGTTQCLLALAISTLLLAVFLELAFMVLFRRSADGAGRRSTVAGDVREMEMGDLGGIVGGFT</sequence>
<protein>
    <submittedName>
        <fullName evidence="2">Uncharacterized protein</fullName>
    </submittedName>
</protein>
<dbReference type="AlphaFoldDB" id="A0A9W6Z6G0"/>
<feature type="transmembrane region" description="Helical" evidence="1">
    <location>
        <begin position="60"/>
        <end position="82"/>
    </location>
</feature>
<keyword evidence="1" id="KW-0472">Membrane</keyword>
<dbReference type="Proteomes" id="UP001165082">
    <property type="component" value="Unassembled WGS sequence"/>
</dbReference>